<keyword evidence="1" id="KW-0472">Membrane</keyword>
<name>A0A4Y4ASR6_9FLAO</name>
<comment type="caution">
    <text evidence="2">The sequence shown here is derived from an EMBL/GenBank/DDBJ whole genome shotgun (WGS) entry which is preliminary data.</text>
</comment>
<gene>
    <name evidence="2" type="ORF">FFL01_08050</name>
</gene>
<keyword evidence="1" id="KW-0812">Transmembrane</keyword>
<keyword evidence="1" id="KW-1133">Transmembrane helix</keyword>
<protein>
    <submittedName>
        <fullName evidence="2">Uncharacterized protein</fullName>
    </submittedName>
</protein>
<dbReference type="AlphaFoldDB" id="A0A4Y4ASR6"/>
<reference evidence="2 3" key="1">
    <citation type="submission" date="2019-06" db="EMBL/GenBank/DDBJ databases">
        <title>Whole genome shotgun sequence of Flavobacterium flevense NBRC 14960.</title>
        <authorList>
            <person name="Hosoyama A."/>
            <person name="Uohara A."/>
            <person name="Ohji S."/>
            <person name="Ichikawa N."/>
        </authorList>
    </citation>
    <scope>NUCLEOTIDE SEQUENCE [LARGE SCALE GENOMIC DNA]</scope>
    <source>
        <strain evidence="2 3">NBRC 14960</strain>
    </source>
</reference>
<feature type="transmembrane region" description="Helical" evidence="1">
    <location>
        <begin position="117"/>
        <end position="138"/>
    </location>
</feature>
<organism evidence="2 3">
    <name type="scientific">Flavobacterium flevense</name>
    <dbReference type="NCBI Taxonomy" id="983"/>
    <lineage>
        <taxon>Bacteria</taxon>
        <taxon>Pseudomonadati</taxon>
        <taxon>Bacteroidota</taxon>
        <taxon>Flavobacteriia</taxon>
        <taxon>Flavobacteriales</taxon>
        <taxon>Flavobacteriaceae</taxon>
        <taxon>Flavobacterium</taxon>
    </lineage>
</organism>
<dbReference type="STRING" id="983.SAMN05443543_109134"/>
<proteinExistence type="predicted"/>
<sequence>MIQRINIYRIVKDHLKTLRSLNQSYNFINIGDFLLFFIIPSVISLTLTLLNYNFINQLDNLIASISILGGFLFNLLAIIYSQIENIKIDVQKLGDSDKNKIEKQIKNKFINEIHSNISFAIILSIFLILSLLSITIDIPEYKYKTIIEHIFIFINYFLMQLFTLTLLMIINRIYILFKKTAE</sequence>
<feature type="transmembrane region" description="Helical" evidence="1">
    <location>
        <begin position="61"/>
        <end position="83"/>
    </location>
</feature>
<keyword evidence="3" id="KW-1185">Reference proteome</keyword>
<dbReference type="EMBL" id="BJNP01000006">
    <property type="protein sequence ID" value="GEC71266.1"/>
    <property type="molecule type" value="Genomic_DNA"/>
</dbReference>
<feature type="transmembrane region" description="Helical" evidence="1">
    <location>
        <begin position="33"/>
        <end position="55"/>
    </location>
</feature>
<feature type="transmembrane region" description="Helical" evidence="1">
    <location>
        <begin position="150"/>
        <end position="170"/>
    </location>
</feature>
<accession>A0A4Y4ASR6</accession>
<evidence type="ECO:0000256" key="1">
    <source>
        <dbReference type="SAM" id="Phobius"/>
    </source>
</evidence>
<evidence type="ECO:0000313" key="2">
    <source>
        <dbReference type="EMBL" id="GEC71266.1"/>
    </source>
</evidence>
<dbReference type="Proteomes" id="UP000316775">
    <property type="component" value="Unassembled WGS sequence"/>
</dbReference>
<evidence type="ECO:0000313" key="3">
    <source>
        <dbReference type="Proteomes" id="UP000316775"/>
    </source>
</evidence>